<sequence>MRYQDWDVLIFPDESKAPLQEFKTACQVVHDSECCLFPNQEPLLPTVTSFIPALTEGDPFRVSIHCWTDPEPSRLLQSITKYAEQAIFEARVFIDGNLVSTKYFNRTGNWPSILDLSNVIDKNGDFDKLKFPAFHQELLSQNFWHPGDDLGRIKVVVAEGFARASASVPFDRIKNIVAFSFQHAPRNVLEASSIAWPNTAMWLRFPSPTLHNVQHMPPPYLGGGTELHAHSPRQTKQAPLFEAFPALAPTAFVRQSSESSLSSTTRANTRNLTRQFTNPNMLQDGQQQTLQSAGAFESVCAALLPAANGQNIVEGVTDSSAPLSRRVSNECSPSSPGIKNKREDLQNSSISNDEENETVTHKFTQNFSRISSTSSKRKRKSSTVKAAESTEDLSTSPTLRKVPRGAIGRAEGGRRALSGIENV</sequence>
<comment type="caution">
    <text evidence="2">The sequence shown here is derived from an EMBL/GenBank/DDBJ whole genome shotgun (WGS) entry which is preliminary data.</text>
</comment>
<proteinExistence type="predicted"/>
<dbReference type="Proteomes" id="UP000256328">
    <property type="component" value="Unassembled WGS sequence"/>
</dbReference>
<reference evidence="2 3" key="1">
    <citation type="journal article" date="2018" name="IMA Fungus">
        <title>IMA Genome-F 9: Draft genome sequence of Annulohypoxylon stygium, Aspergillus mulundensis, Berkeleyomyces basicola (syn. Thielaviopsis basicola), Ceratocystis smalleyi, two Cercospora beticola strains, Coleophoma cylindrospora, Fusarium fracticaudum, Phialophora cf. hyalina, and Morchella septimelata.</title>
        <authorList>
            <person name="Wingfield B.D."/>
            <person name="Bills G.F."/>
            <person name="Dong Y."/>
            <person name="Huang W."/>
            <person name="Nel W.J."/>
            <person name="Swalarsk-Parry B.S."/>
            <person name="Vaghefi N."/>
            <person name="Wilken P.M."/>
            <person name="An Z."/>
            <person name="de Beer Z.W."/>
            <person name="De Vos L."/>
            <person name="Chen L."/>
            <person name="Duong T.A."/>
            <person name="Gao Y."/>
            <person name="Hammerbacher A."/>
            <person name="Kikkert J.R."/>
            <person name="Li Y."/>
            <person name="Li H."/>
            <person name="Li K."/>
            <person name="Li Q."/>
            <person name="Liu X."/>
            <person name="Ma X."/>
            <person name="Naidoo K."/>
            <person name="Pethybridge S.J."/>
            <person name="Sun J."/>
            <person name="Steenkamp E.T."/>
            <person name="van der Nest M.A."/>
            <person name="van Wyk S."/>
            <person name="Wingfield M.J."/>
            <person name="Xiong C."/>
            <person name="Yue Q."/>
            <person name="Zhang X."/>
        </authorList>
    </citation>
    <scope>NUCLEOTIDE SEQUENCE [LARGE SCALE GENOMIC DNA]</scope>
    <source>
        <strain evidence="2 3">BP5796</strain>
    </source>
</reference>
<dbReference type="OrthoDB" id="5417628at2759"/>
<keyword evidence="3" id="KW-1185">Reference proteome</keyword>
<evidence type="ECO:0000313" key="3">
    <source>
        <dbReference type="Proteomes" id="UP000256328"/>
    </source>
</evidence>
<feature type="region of interest" description="Disordered" evidence="1">
    <location>
        <begin position="318"/>
        <end position="423"/>
    </location>
</feature>
<protein>
    <submittedName>
        <fullName evidence="2">Uncharacterized protein</fullName>
    </submittedName>
</protein>
<feature type="region of interest" description="Disordered" evidence="1">
    <location>
        <begin position="255"/>
        <end position="280"/>
    </location>
</feature>
<accession>A0A3D8QQG5</accession>
<evidence type="ECO:0000256" key="1">
    <source>
        <dbReference type="SAM" id="MobiDB-lite"/>
    </source>
</evidence>
<dbReference type="EMBL" id="PDLN01000016">
    <property type="protein sequence ID" value="RDW63918.1"/>
    <property type="molecule type" value="Genomic_DNA"/>
</dbReference>
<dbReference type="AlphaFoldDB" id="A0A3D8QQG5"/>
<gene>
    <name evidence="2" type="ORF">BP5796_10420</name>
</gene>
<organism evidence="2 3">
    <name type="scientific">Coleophoma crateriformis</name>
    <dbReference type="NCBI Taxonomy" id="565419"/>
    <lineage>
        <taxon>Eukaryota</taxon>
        <taxon>Fungi</taxon>
        <taxon>Dikarya</taxon>
        <taxon>Ascomycota</taxon>
        <taxon>Pezizomycotina</taxon>
        <taxon>Leotiomycetes</taxon>
        <taxon>Helotiales</taxon>
        <taxon>Dermateaceae</taxon>
        <taxon>Coleophoma</taxon>
    </lineage>
</organism>
<name>A0A3D8QQG5_9HELO</name>
<evidence type="ECO:0000313" key="2">
    <source>
        <dbReference type="EMBL" id="RDW63918.1"/>
    </source>
</evidence>
<feature type="compositionally biased region" description="Polar residues" evidence="1">
    <location>
        <begin position="264"/>
        <end position="280"/>
    </location>
</feature>